<dbReference type="EMBL" id="CM056741">
    <property type="protein sequence ID" value="KAJ8683850.1"/>
    <property type="molecule type" value="Genomic_DNA"/>
</dbReference>
<keyword evidence="2" id="KW-1185">Reference proteome</keyword>
<evidence type="ECO:0000313" key="1">
    <source>
        <dbReference type="EMBL" id="KAJ8683850.1"/>
    </source>
</evidence>
<organism evidence="1 2">
    <name type="scientific">Eretmocerus hayati</name>
    <dbReference type="NCBI Taxonomy" id="131215"/>
    <lineage>
        <taxon>Eukaryota</taxon>
        <taxon>Metazoa</taxon>
        <taxon>Ecdysozoa</taxon>
        <taxon>Arthropoda</taxon>
        <taxon>Hexapoda</taxon>
        <taxon>Insecta</taxon>
        <taxon>Pterygota</taxon>
        <taxon>Neoptera</taxon>
        <taxon>Endopterygota</taxon>
        <taxon>Hymenoptera</taxon>
        <taxon>Apocrita</taxon>
        <taxon>Proctotrupomorpha</taxon>
        <taxon>Chalcidoidea</taxon>
        <taxon>Aphelinidae</taxon>
        <taxon>Aphelininae</taxon>
        <taxon>Eretmocerus</taxon>
    </lineage>
</organism>
<name>A0ACC2PPY9_9HYME</name>
<accession>A0ACC2PPY9</accession>
<gene>
    <name evidence="1" type="ORF">QAD02_019642</name>
</gene>
<sequence>MAALICGRRVLATRSSLFKIPKRNHEQGYYVVLPEIGEDLPEKNPLLKEDTLLPTFNPISVERCIAATGKQSIEFELGIKEVERNLEGSQAADFFKDVLEPLENLEIPLQTSMNISRLLFLGQAALMPQSVYIGILQRGQIAVQSKYNSKPIFELCKKQYEESQNLTEEQKRILHTYIRVGRGKGLDLGERGNAYLRWSERAISDKSEEFRRKNAIASNLFKHKVRDPKVMEEFPEEYLKLVADDPTQYKTGPWTITLEGGIRTMFMEYCPNSLLRWNVWHASVLVCSNFGEEELETSTLVNGITNEKNSLARTLGYSNFAEYSLTSKMAGSLDNVNDFLHRLRDRAYPRQVEEIKELELFAQENGHIGKFEQWDVPYWARKQKQAWYKYDDKVIKQYFPVPQVIDGLFKLVKNLFNVEIVQRDDVEVWHKSVTFHDVYDLDISSSEPVGSFYLSPYALRENVSVPEMEPNGWCLSIRHRSEICGVKPLTSVVTAHPMPKDDGTPSLMTVGSVNRMFQNFGEALQQLLTRTKSAHVAGTAGIEWDAVNTSNYLMSHFAYEPDVLKSISRHYKTNEPLSDEMIQNIIKSRTHLIGFYLCQELYKCRLDLDLYAVQKVWERVMKPLWKEHFVFPEDKRDSHVCSWEEVFSYDRGGAYFCSLWSKMLGADVYSAFQEVPANDSESRRKIGQRYKETFLYSGGSKSPSEVFRLFRGRDPSYESLIKSLNL</sequence>
<evidence type="ECO:0000313" key="2">
    <source>
        <dbReference type="Proteomes" id="UP001239111"/>
    </source>
</evidence>
<protein>
    <submittedName>
        <fullName evidence="1">Uncharacterized protein</fullName>
    </submittedName>
</protein>
<dbReference type="Proteomes" id="UP001239111">
    <property type="component" value="Chromosome 1"/>
</dbReference>
<comment type="caution">
    <text evidence="1">The sequence shown here is derived from an EMBL/GenBank/DDBJ whole genome shotgun (WGS) entry which is preliminary data.</text>
</comment>
<reference evidence="1" key="1">
    <citation type="submission" date="2023-04" db="EMBL/GenBank/DDBJ databases">
        <title>A chromosome-level genome assembly of the parasitoid wasp Eretmocerus hayati.</title>
        <authorList>
            <person name="Zhong Y."/>
            <person name="Liu S."/>
            <person name="Liu Y."/>
        </authorList>
    </citation>
    <scope>NUCLEOTIDE SEQUENCE</scope>
    <source>
        <strain evidence="1">ZJU_SS_LIU_2023</strain>
    </source>
</reference>
<proteinExistence type="predicted"/>